<dbReference type="PANTHER" id="PTHR16821:SF2">
    <property type="entry name" value="FRATAXIN, MITOCHONDRIAL"/>
    <property type="match status" value="1"/>
</dbReference>
<dbReference type="Gene3D" id="3.30.920.10">
    <property type="entry name" value="Frataxin/CyaY"/>
    <property type="match status" value="1"/>
</dbReference>
<reference evidence="15 16" key="1">
    <citation type="submission" date="2020-01" db="EMBL/GenBank/DDBJ databases">
        <authorList>
            <consortium name="DOE Joint Genome Institute"/>
            <person name="Haridas S."/>
            <person name="Albert R."/>
            <person name="Binder M."/>
            <person name="Bloem J."/>
            <person name="Labutti K."/>
            <person name="Salamov A."/>
            <person name="Andreopoulos B."/>
            <person name="Baker S.E."/>
            <person name="Barry K."/>
            <person name="Bills G."/>
            <person name="Bluhm B.H."/>
            <person name="Cannon C."/>
            <person name="Castanera R."/>
            <person name="Culley D.E."/>
            <person name="Daum C."/>
            <person name="Ezra D."/>
            <person name="Gonzalez J.B."/>
            <person name="Henrissat B."/>
            <person name="Kuo A."/>
            <person name="Liang C."/>
            <person name="Lipzen A."/>
            <person name="Lutzoni F."/>
            <person name="Magnuson J."/>
            <person name="Mondo S."/>
            <person name="Nolan M."/>
            <person name="Ohm R."/>
            <person name="Pangilinan J."/>
            <person name="Park H.-J.H."/>
            <person name="Ramirez L."/>
            <person name="Alfaro M."/>
            <person name="Sun H."/>
            <person name="Tritt A."/>
            <person name="Yoshinaga Y."/>
            <person name="Zwiers L.-H.L."/>
            <person name="Turgeon B.G."/>
            <person name="Goodwin S.B."/>
            <person name="Spatafora J.W."/>
            <person name="Crous P.W."/>
            <person name="Grigoriev I.V."/>
        </authorList>
    </citation>
    <scope>NUCLEOTIDE SEQUENCE [LARGE SCALE GENOMIC DNA]</scope>
    <source>
        <strain evidence="15 16">CBS 611.86</strain>
    </source>
</reference>
<dbReference type="GO" id="GO:0006826">
    <property type="term" value="P:iron ion transport"/>
    <property type="evidence" value="ECO:0007669"/>
    <property type="project" value="UniProtKB-KW"/>
</dbReference>
<evidence type="ECO:0000256" key="10">
    <source>
        <dbReference type="ARBA" id="ARBA00023065"/>
    </source>
</evidence>
<evidence type="ECO:0000256" key="1">
    <source>
        <dbReference type="ARBA" id="ARBA00004173"/>
    </source>
</evidence>
<evidence type="ECO:0000256" key="2">
    <source>
        <dbReference type="ARBA" id="ARBA00008183"/>
    </source>
</evidence>
<dbReference type="GO" id="GO:0006879">
    <property type="term" value="P:intracellular iron ion homeostasis"/>
    <property type="evidence" value="ECO:0007669"/>
    <property type="project" value="UniProtKB-KW"/>
</dbReference>
<dbReference type="InterPro" id="IPR017789">
    <property type="entry name" value="Frataxin"/>
</dbReference>
<dbReference type="FunFam" id="3.30.920.10:FF:000004">
    <property type="entry name" value="Mitochondrial chaperone Frataxin"/>
    <property type="match status" value="1"/>
</dbReference>
<keyword evidence="6" id="KW-0410">Iron transport</keyword>
<name>A0A7C8M020_9PLEO</name>
<keyword evidence="11" id="KW-0496">Mitochondrion</keyword>
<organism evidence="15 16">
    <name type="scientific">Massariosphaeria phaeospora</name>
    <dbReference type="NCBI Taxonomy" id="100035"/>
    <lineage>
        <taxon>Eukaryota</taxon>
        <taxon>Fungi</taxon>
        <taxon>Dikarya</taxon>
        <taxon>Ascomycota</taxon>
        <taxon>Pezizomycotina</taxon>
        <taxon>Dothideomycetes</taxon>
        <taxon>Pleosporomycetidae</taxon>
        <taxon>Pleosporales</taxon>
        <taxon>Pleosporales incertae sedis</taxon>
        <taxon>Massariosphaeria</taxon>
    </lineage>
</organism>
<dbReference type="GO" id="GO:0051537">
    <property type="term" value="F:2 iron, 2 sulfur cluster binding"/>
    <property type="evidence" value="ECO:0007669"/>
    <property type="project" value="TreeGrafter"/>
</dbReference>
<dbReference type="Proteomes" id="UP000481861">
    <property type="component" value="Unassembled WGS sequence"/>
</dbReference>
<keyword evidence="8" id="KW-0560">Oxidoreductase</keyword>
<gene>
    <name evidence="15" type="ORF">BDV95DRAFT_612765</name>
</gene>
<keyword evidence="5" id="KW-0813">Transport</keyword>
<comment type="caution">
    <text evidence="15">The sequence shown here is derived from an EMBL/GenBank/DDBJ whole genome shotgun (WGS) entry which is preliminary data.</text>
</comment>
<dbReference type="SMART" id="SM01219">
    <property type="entry name" value="Frataxin_Cyay"/>
    <property type="match status" value="1"/>
</dbReference>
<dbReference type="PANTHER" id="PTHR16821">
    <property type="entry name" value="FRATAXIN"/>
    <property type="match status" value="1"/>
</dbReference>
<comment type="catalytic activity">
    <reaction evidence="12">
        <text>4 Fe(2+) + O2 + 4 H(+) = 4 Fe(3+) + 2 H2O</text>
        <dbReference type="Rhea" id="RHEA:11148"/>
        <dbReference type="ChEBI" id="CHEBI:15377"/>
        <dbReference type="ChEBI" id="CHEBI:15378"/>
        <dbReference type="ChEBI" id="CHEBI:15379"/>
        <dbReference type="ChEBI" id="CHEBI:29033"/>
        <dbReference type="ChEBI" id="CHEBI:29034"/>
        <dbReference type="EC" id="1.16.3.1"/>
    </reaction>
</comment>
<feature type="coiled-coil region" evidence="13">
    <location>
        <begin position="95"/>
        <end position="122"/>
    </location>
</feature>
<proteinExistence type="inferred from homology"/>
<evidence type="ECO:0000256" key="3">
    <source>
        <dbReference type="ARBA" id="ARBA00013107"/>
    </source>
</evidence>
<comment type="similarity">
    <text evidence="2">Belongs to the frataxin family.</text>
</comment>
<evidence type="ECO:0000313" key="15">
    <source>
        <dbReference type="EMBL" id="KAF2865380.1"/>
    </source>
</evidence>
<evidence type="ECO:0000256" key="12">
    <source>
        <dbReference type="ARBA" id="ARBA00047990"/>
    </source>
</evidence>
<protein>
    <recommendedName>
        <fullName evidence="3">ferroxidase</fullName>
        <ecNumber evidence="3">1.16.3.1</ecNumber>
    </recommendedName>
</protein>
<evidence type="ECO:0000256" key="5">
    <source>
        <dbReference type="ARBA" id="ARBA00022448"/>
    </source>
</evidence>
<evidence type="ECO:0000313" key="16">
    <source>
        <dbReference type="Proteomes" id="UP000481861"/>
    </source>
</evidence>
<dbReference type="AlphaFoldDB" id="A0A7C8M020"/>
<evidence type="ECO:0000256" key="9">
    <source>
        <dbReference type="ARBA" id="ARBA00023004"/>
    </source>
</evidence>
<dbReference type="GO" id="GO:0008198">
    <property type="term" value="F:ferrous iron binding"/>
    <property type="evidence" value="ECO:0007669"/>
    <property type="project" value="TreeGrafter"/>
</dbReference>
<evidence type="ECO:0000256" key="7">
    <source>
        <dbReference type="ARBA" id="ARBA00022946"/>
    </source>
</evidence>
<dbReference type="GO" id="GO:0034986">
    <property type="term" value="F:iron chaperone activity"/>
    <property type="evidence" value="ECO:0007669"/>
    <property type="project" value="TreeGrafter"/>
</dbReference>
<dbReference type="GO" id="GO:0016226">
    <property type="term" value="P:iron-sulfur cluster assembly"/>
    <property type="evidence" value="ECO:0007669"/>
    <property type="project" value="InterPro"/>
</dbReference>
<feature type="region of interest" description="Disordered" evidence="14">
    <location>
        <begin position="63"/>
        <end position="83"/>
    </location>
</feature>
<accession>A0A7C8M020</accession>
<dbReference type="InterPro" id="IPR002908">
    <property type="entry name" value="Frataxin/CyaY"/>
</dbReference>
<dbReference type="NCBIfam" id="TIGR03421">
    <property type="entry name" value="FeS_CyaY"/>
    <property type="match status" value="1"/>
</dbReference>
<dbReference type="GO" id="GO:0005739">
    <property type="term" value="C:mitochondrion"/>
    <property type="evidence" value="ECO:0007669"/>
    <property type="project" value="UniProtKB-SubCell"/>
</dbReference>
<dbReference type="InterPro" id="IPR036524">
    <property type="entry name" value="Frataxin/CyaY_sf"/>
</dbReference>
<dbReference type="GO" id="GO:0004322">
    <property type="term" value="F:ferroxidase activity"/>
    <property type="evidence" value="ECO:0007669"/>
    <property type="project" value="UniProtKB-EC"/>
</dbReference>
<keyword evidence="4" id="KW-0409">Iron storage</keyword>
<evidence type="ECO:0000256" key="4">
    <source>
        <dbReference type="ARBA" id="ARBA00022434"/>
    </source>
</evidence>
<dbReference type="EMBL" id="JAADJZ010000034">
    <property type="protein sequence ID" value="KAF2865380.1"/>
    <property type="molecule type" value="Genomic_DNA"/>
</dbReference>
<sequence>MSLNSLSRVGRAGLRRTIRVSVRSQTPTNCIIPRASVVPAILRSNVAPSTSIRTFHASTAYGIGIMPESDNPPPPDVQASEQPTVPTDISSAEYHERADAYLEELVNKLEAAQEKRPDLDVEYSAGVLQISAGSVGEYVINKQPNNKQIWLSSPISGPFRFDWVVVGESMHQKEGAGVGDWIYLRDSTSLSDIIRKELGVELSVDDSVPQ</sequence>
<keyword evidence="16" id="KW-1185">Reference proteome</keyword>
<keyword evidence="9" id="KW-0408">Iron</keyword>
<dbReference type="NCBIfam" id="TIGR03422">
    <property type="entry name" value="mito_frataxin"/>
    <property type="match status" value="1"/>
</dbReference>
<keyword evidence="13" id="KW-0175">Coiled coil</keyword>
<keyword evidence="10" id="KW-0406">Ion transport</keyword>
<evidence type="ECO:0000256" key="8">
    <source>
        <dbReference type="ARBA" id="ARBA00023002"/>
    </source>
</evidence>
<evidence type="ECO:0000256" key="14">
    <source>
        <dbReference type="SAM" id="MobiDB-lite"/>
    </source>
</evidence>
<dbReference type="EC" id="1.16.3.1" evidence="3"/>
<evidence type="ECO:0000256" key="11">
    <source>
        <dbReference type="ARBA" id="ARBA00023128"/>
    </source>
</evidence>
<dbReference type="PROSITE" id="PS50810">
    <property type="entry name" value="FRATAXIN_2"/>
    <property type="match status" value="1"/>
</dbReference>
<dbReference type="GO" id="GO:0008199">
    <property type="term" value="F:ferric iron binding"/>
    <property type="evidence" value="ECO:0007669"/>
    <property type="project" value="InterPro"/>
</dbReference>
<evidence type="ECO:0000256" key="13">
    <source>
        <dbReference type="SAM" id="Coils"/>
    </source>
</evidence>
<dbReference type="SUPFAM" id="SSF55387">
    <property type="entry name" value="Frataxin/Nqo15-like"/>
    <property type="match status" value="1"/>
</dbReference>
<dbReference type="Pfam" id="PF01491">
    <property type="entry name" value="Frataxin_Cyay"/>
    <property type="match status" value="1"/>
</dbReference>
<keyword evidence="7" id="KW-0809">Transit peptide</keyword>
<dbReference type="OrthoDB" id="1897642at2759"/>
<comment type="subcellular location">
    <subcellularLocation>
        <location evidence="1">Mitochondrion</location>
    </subcellularLocation>
</comment>
<evidence type="ECO:0000256" key="6">
    <source>
        <dbReference type="ARBA" id="ARBA00022496"/>
    </source>
</evidence>